<dbReference type="SUPFAM" id="SSF160544">
    <property type="entry name" value="EscU C-terminal domain-like"/>
    <property type="match status" value="1"/>
</dbReference>
<keyword evidence="3" id="KW-0812">Transmembrane</keyword>
<evidence type="ECO:0000256" key="3">
    <source>
        <dbReference type="SAM" id="Phobius"/>
    </source>
</evidence>
<reference evidence="4" key="1">
    <citation type="submission" date="2022-07" db="EMBL/GenBank/DDBJ databases">
        <authorList>
            <person name="Xamxidin M."/>
        </authorList>
    </citation>
    <scope>NUCLEOTIDE SEQUENCE</scope>
    <source>
        <strain evidence="4">YS8-69</strain>
    </source>
</reference>
<dbReference type="InterPro" id="IPR029025">
    <property type="entry name" value="T3SS_substrate_exporter_C"/>
</dbReference>
<accession>A0ABT1XIZ8</accession>
<dbReference type="RefSeq" id="WP_257512470.1">
    <property type="nucleotide sequence ID" value="NZ_JANKHG010000018.1"/>
</dbReference>
<evidence type="ECO:0000256" key="1">
    <source>
        <dbReference type="ARBA" id="ARBA00010690"/>
    </source>
</evidence>
<feature type="transmembrane region" description="Helical" evidence="3">
    <location>
        <begin position="137"/>
        <end position="158"/>
    </location>
</feature>
<evidence type="ECO:0000313" key="5">
    <source>
        <dbReference type="Proteomes" id="UP001165267"/>
    </source>
</evidence>
<keyword evidence="5" id="KW-1185">Reference proteome</keyword>
<protein>
    <submittedName>
        <fullName evidence="4">EscU/YscU/HrcU family type III secretion system export apparatus switch protein</fullName>
    </submittedName>
</protein>
<gene>
    <name evidence="4" type="ORF">NSP04_11360</name>
</gene>
<organism evidence="4 5">
    <name type="scientific">Limnobacter parvus</name>
    <dbReference type="NCBI Taxonomy" id="2939690"/>
    <lineage>
        <taxon>Bacteria</taxon>
        <taxon>Pseudomonadati</taxon>
        <taxon>Pseudomonadota</taxon>
        <taxon>Betaproteobacteria</taxon>
        <taxon>Burkholderiales</taxon>
        <taxon>Burkholderiaceae</taxon>
        <taxon>Limnobacter</taxon>
    </lineage>
</organism>
<name>A0ABT1XIZ8_9BURK</name>
<evidence type="ECO:0000313" key="4">
    <source>
        <dbReference type="EMBL" id="MCR2747247.1"/>
    </source>
</evidence>
<dbReference type="EMBL" id="JANKHG010000018">
    <property type="protein sequence ID" value="MCR2747247.1"/>
    <property type="molecule type" value="Genomic_DNA"/>
</dbReference>
<dbReference type="PANTHER" id="PTHR30531:SF14">
    <property type="entry name" value="SURFACE PRESENTATION OF ANTIGENS PROTEIN SPAS"/>
    <property type="match status" value="1"/>
</dbReference>
<comment type="caution">
    <text evidence="4">The sequence shown here is derived from an EMBL/GenBank/DDBJ whole genome shotgun (WGS) entry which is preliminary data.</text>
</comment>
<dbReference type="Proteomes" id="UP001165267">
    <property type="component" value="Unassembled WGS sequence"/>
</dbReference>
<dbReference type="PANTHER" id="PTHR30531">
    <property type="entry name" value="FLAGELLAR BIOSYNTHETIC PROTEIN FLHB"/>
    <property type="match status" value="1"/>
</dbReference>
<sequence>MSGEKTEQPTQKKLDDARKKGQVAVSKDMQIVVKLGMFYLVFFWLSDSYAPRFVELIDLIIDSGFNQQGHFSPVIFNLANEILFLIVGPLVAVCAIAATLMTWAQIGFLVAPEALIPSFKKFDAVSNVKNMLSKKSFIQLFLNVGKVLILSWVAYLVFMDSLSNMINSYRVGIGYFFTVLVDCLKDIIFFSLALFLILAAIDWAAEYMNYIKNNRMSKNDIKDEHKQSEGSPENKNRRRREHRSILNSSLNKMGDAKAIVANPTHIAVALDYEPGKHDLPFILCMGVDDEAMQMRKRAKELGIPVIVNVPLARSLYSDCEEEEYIKKEHLVLAAEVFRAVVQLSQTNGTTDSPPSEH</sequence>
<feature type="transmembrane region" description="Helical" evidence="3">
    <location>
        <begin position="187"/>
        <end position="205"/>
    </location>
</feature>
<proteinExistence type="inferred from homology"/>
<dbReference type="Pfam" id="PF01312">
    <property type="entry name" value="Bac_export_2"/>
    <property type="match status" value="1"/>
</dbReference>
<dbReference type="Gene3D" id="3.40.1690.10">
    <property type="entry name" value="secretion proteins EscU"/>
    <property type="match status" value="1"/>
</dbReference>
<dbReference type="InterPro" id="IPR006135">
    <property type="entry name" value="T3SS_substrate_exporter"/>
</dbReference>
<feature type="region of interest" description="Disordered" evidence="2">
    <location>
        <begin position="221"/>
        <end position="241"/>
    </location>
</feature>
<feature type="transmembrane region" description="Helical" evidence="3">
    <location>
        <begin position="82"/>
        <end position="111"/>
    </location>
</feature>
<dbReference type="PRINTS" id="PR00950">
    <property type="entry name" value="TYPE3IMSPROT"/>
</dbReference>
<keyword evidence="3" id="KW-0472">Membrane</keyword>
<feature type="compositionally biased region" description="Basic and acidic residues" evidence="2">
    <location>
        <begin position="221"/>
        <end position="235"/>
    </location>
</feature>
<feature type="transmembrane region" description="Helical" evidence="3">
    <location>
        <begin position="28"/>
        <end position="46"/>
    </location>
</feature>
<keyword evidence="3" id="KW-1133">Transmembrane helix</keyword>
<evidence type="ECO:0000256" key="2">
    <source>
        <dbReference type="SAM" id="MobiDB-lite"/>
    </source>
</evidence>
<comment type="similarity">
    <text evidence="1">Belongs to the type III secretion exporter family.</text>
</comment>